<dbReference type="InterPro" id="IPR018540">
    <property type="entry name" value="Spo0E-like"/>
</dbReference>
<dbReference type="InterPro" id="IPR037208">
    <property type="entry name" value="Spo0E-like_sf"/>
</dbReference>
<evidence type="ECO:0008006" key="3">
    <source>
        <dbReference type="Google" id="ProtNLM"/>
    </source>
</evidence>
<keyword evidence="2" id="KW-1185">Reference proteome</keyword>
<dbReference type="EMBL" id="JAGGKT010000004">
    <property type="protein sequence ID" value="MBP1931871.1"/>
    <property type="molecule type" value="Genomic_DNA"/>
</dbReference>
<dbReference type="Gene3D" id="4.10.280.10">
    <property type="entry name" value="Helix-loop-helix DNA-binding domain"/>
    <property type="match status" value="1"/>
</dbReference>
<name>A0ABS4GNL9_9BACL</name>
<organism evidence="1 2">
    <name type="scientific">Ammoniphilus resinae</name>
    <dbReference type="NCBI Taxonomy" id="861532"/>
    <lineage>
        <taxon>Bacteria</taxon>
        <taxon>Bacillati</taxon>
        <taxon>Bacillota</taxon>
        <taxon>Bacilli</taxon>
        <taxon>Bacillales</taxon>
        <taxon>Paenibacillaceae</taxon>
        <taxon>Aneurinibacillus group</taxon>
        <taxon>Ammoniphilus</taxon>
    </lineage>
</organism>
<dbReference type="SUPFAM" id="SSF140500">
    <property type="entry name" value="BAS1536-like"/>
    <property type="match status" value="1"/>
</dbReference>
<accession>A0ABS4GNL9</accession>
<dbReference type="InterPro" id="IPR036638">
    <property type="entry name" value="HLH_DNA-bd_sf"/>
</dbReference>
<reference evidence="1 2" key="1">
    <citation type="submission" date="2021-03" db="EMBL/GenBank/DDBJ databases">
        <title>Genomic Encyclopedia of Type Strains, Phase IV (KMG-IV): sequencing the most valuable type-strain genomes for metagenomic binning, comparative biology and taxonomic classification.</title>
        <authorList>
            <person name="Goeker M."/>
        </authorList>
    </citation>
    <scope>NUCLEOTIDE SEQUENCE [LARGE SCALE GENOMIC DNA]</scope>
    <source>
        <strain evidence="1 2">DSM 24738</strain>
    </source>
</reference>
<proteinExistence type="predicted"/>
<gene>
    <name evidence="1" type="ORF">J2Z37_001872</name>
</gene>
<sequence>MDRNIKQRIEKLRTDLLNLYHVKRDFQDPALIRKSVELDKLINTFQKRFSERS</sequence>
<protein>
    <recommendedName>
        <fullName evidence="3">Spo0E family sporulation regulatory protein-aspartic acid phosphatase</fullName>
    </recommendedName>
</protein>
<dbReference type="Pfam" id="PF09388">
    <property type="entry name" value="SpoOE-like"/>
    <property type="match status" value="1"/>
</dbReference>
<comment type="caution">
    <text evidence="1">The sequence shown here is derived from an EMBL/GenBank/DDBJ whole genome shotgun (WGS) entry which is preliminary data.</text>
</comment>
<evidence type="ECO:0000313" key="2">
    <source>
        <dbReference type="Proteomes" id="UP001519343"/>
    </source>
</evidence>
<dbReference type="RefSeq" id="WP_209809949.1">
    <property type="nucleotide sequence ID" value="NZ_JAGGKT010000004.1"/>
</dbReference>
<dbReference type="Proteomes" id="UP001519343">
    <property type="component" value="Unassembled WGS sequence"/>
</dbReference>
<evidence type="ECO:0000313" key="1">
    <source>
        <dbReference type="EMBL" id="MBP1931871.1"/>
    </source>
</evidence>